<dbReference type="GO" id="GO:0043565">
    <property type="term" value="F:sequence-specific DNA binding"/>
    <property type="evidence" value="ECO:0007669"/>
    <property type="project" value="InterPro"/>
</dbReference>
<dbReference type="InterPro" id="IPR018060">
    <property type="entry name" value="HTH_AraC"/>
</dbReference>
<evidence type="ECO:0000256" key="3">
    <source>
        <dbReference type="ARBA" id="ARBA00023163"/>
    </source>
</evidence>
<dbReference type="SUPFAM" id="SSF55136">
    <property type="entry name" value="Probable bacterial effector-binding domain"/>
    <property type="match status" value="1"/>
</dbReference>
<dbReference type="OrthoDB" id="110167at2"/>
<gene>
    <name evidence="5" type="ORF">DFR64_2233</name>
</gene>
<evidence type="ECO:0000256" key="2">
    <source>
        <dbReference type="ARBA" id="ARBA00023125"/>
    </source>
</evidence>
<sequence>MDDQLNAICRALDFIEQHLKEDIRVEDMAECCGYSLFYFIRLFNQTVHLTPYDYLIRRRLAEAARELIKTKRRLVDIALDYDFQNPETFARAFNRVFHTPPSQVRKSGVLDSRLIQRACGRNQLLYYRDYGTPKAQQCTHPQILLAGSPFDSDLTVEMVEQVVARLNPFYPEMREFIWISTYSSHSFDRQPAYFAGVELHDWTALPTNLYARRLPSGHYACFRQRDLLENLGHIRAYVYQSWQANTTETISSKIEIFRYSLSKNSPSTELILPLFNNNDSSF</sequence>
<dbReference type="GO" id="GO:0003700">
    <property type="term" value="F:DNA-binding transcription factor activity"/>
    <property type="evidence" value="ECO:0007669"/>
    <property type="project" value="InterPro"/>
</dbReference>
<evidence type="ECO:0000313" key="5">
    <source>
        <dbReference type="EMBL" id="REG07031.1"/>
    </source>
</evidence>
<dbReference type="Proteomes" id="UP000256388">
    <property type="component" value="Unassembled WGS sequence"/>
</dbReference>
<feature type="domain" description="HTH araC/xylS-type" evidence="4">
    <location>
        <begin position="9"/>
        <end position="107"/>
    </location>
</feature>
<dbReference type="InterPro" id="IPR050959">
    <property type="entry name" value="MarA-like"/>
</dbReference>
<dbReference type="Gene3D" id="1.10.10.60">
    <property type="entry name" value="Homeodomain-like"/>
    <property type="match status" value="2"/>
</dbReference>
<evidence type="ECO:0000256" key="1">
    <source>
        <dbReference type="ARBA" id="ARBA00023015"/>
    </source>
</evidence>
<keyword evidence="3" id="KW-0804">Transcription</keyword>
<keyword evidence="2 5" id="KW-0238">DNA-binding</keyword>
<dbReference type="InterPro" id="IPR029441">
    <property type="entry name" value="Cass2"/>
</dbReference>
<dbReference type="PANTHER" id="PTHR47504:SF5">
    <property type="entry name" value="RIGHT ORIGIN-BINDING PROTEIN"/>
    <property type="match status" value="1"/>
</dbReference>
<keyword evidence="1" id="KW-0805">Transcription regulation</keyword>
<dbReference type="Pfam" id="PF12833">
    <property type="entry name" value="HTH_18"/>
    <property type="match status" value="1"/>
</dbReference>
<dbReference type="InterPro" id="IPR011256">
    <property type="entry name" value="Reg_factor_effector_dom_sf"/>
</dbReference>
<evidence type="ECO:0000259" key="4">
    <source>
        <dbReference type="PROSITE" id="PS01124"/>
    </source>
</evidence>
<evidence type="ECO:0000313" key="6">
    <source>
        <dbReference type="Proteomes" id="UP000256388"/>
    </source>
</evidence>
<dbReference type="Pfam" id="PF14526">
    <property type="entry name" value="Cass2"/>
    <property type="match status" value="1"/>
</dbReference>
<reference evidence="5 6" key="1">
    <citation type="submission" date="2018-08" db="EMBL/GenBank/DDBJ databases">
        <title>Genomic Encyclopedia of Type Strains, Phase IV (KMG-IV): sequencing the most valuable type-strain genomes for metagenomic binning, comparative biology and taxonomic classification.</title>
        <authorList>
            <person name="Goeker M."/>
        </authorList>
    </citation>
    <scope>NUCLEOTIDE SEQUENCE [LARGE SCALE GENOMIC DNA]</scope>
    <source>
        <strain evidence="5 6">DSM 23923</strain>
    </source>
</reference>
<name>A0A347ZVK4_9CHLR</name>
<dbReference type="Gene3D" id="3.20.80.10">
    <property type="entry name" value="Regulatory factor, effector binding domain"/>
    <property type="match status" value="1"/>
</dbReference>
<dbReference type="EMBL" id="QUMS01000003">
    <property type="protein sequence ID" value="REG07031.1"/>
    <property type="molecule type" value="Genomic_DNA"/>
</dbReference>
<dbReference type="InterPro" id="IPR009057">
    <property type="entry name" value="Homeodomain-like_sf"/>
</dbReference>
<protein>
    <submittedName>
        <fullName evidence="5">AraC-like DNA-binding protein</fullName>
    </submittedName>
</protein>
<accession>A0A347ZVK4</accession>
<dbReference type="PROSITE" id="PS01124">
    <property type="entry name" value="HTH_ARAC_FAMILY_2"/>
    <property type="match status" value="1"/>
</dbReference>
<organism evidence="5 6">
    <name type="scientific">Pelolinea submarina</name>
    <dbReference type="NCBI Taxonomy" id="913107"/>
    <lineage>
        <taxon>Bacteria</taxon>
        <taxon>Bacillati</taxon>
        <taxon>Chloroflexota</taxon>
        <taxon>Anaerolineae</taxon>
        <taxon>Anaerolineales</taxon>
        <taxon>Anaerolineaceae</taxon>
        <taxon>Pelolinea</taxon>
    </lineage>
</organism>
<dbReference type="RefSeq" id="WP_116225510.1">
    <property type="nucleotide sequence ID" value="NZ_AP018437.1"/>
</dbReference>
<dbReference type="AlphaFoldDB" id="A0A347ZVK4"/>
<dbReference type="SMART" id="SM00342">
    <property type="entry name" value="HTH_ARAC"/>
    <property type="match status" value="1"/>
</dbReference>
<keyword evidence="6" id="KW-1185">Reference proteome</keyword>
<comment type="caution">
    <text evidence="5">The sequence shown here is derived from an EMBL/GenBank/DDBJ whole genome shotgun (WGS) entry which is preliminary data.</text>
</comment>
<dbReference type="PANTHER" id="PTHR47504">
    <property type="entry name" value="RIGHT ORIGIN-BINDING PROTEIN"/>
    <property type="match status" value="1"/>
</dbReference>
<dbReference type="SUPFAM" id="SSF46689">
    <property type="entry name" value="Homeodomain-like"/>
    <property type="match status" value="2"/>
</dbReference>
<proteinExistence type="predicted"/>